<reference evidence="1 2" key="1">
    <citation type="submission" date="2017-02" db="EMBL/GenBank/DDBJ databases">
        <authorList>
            <person name="Peterson S.W."/>
        </authorList>
    </citation>
    <scope>NUCLEOTIDE SEQUENCE [LARGE SCALE GENOMIC DNA]</scope>
    <source>
        <strain evidence="1 2">P15</strain>
    </source>
</reference>
<keyword evidence="2" id="KW-1185">Reference proteome</keyword>
<protein>
    <submittedName>
        <fullName evidence="1">Uncharacterized protein</fullName>
    </submittedName>
</protein>
<dbReference type="Proteomes" id="UP000190341">
    <property type="component" value="Unassembled WGS sequence"/>
</dbReference>
<dbReference type="RefSeq" id="WP_079723587.1">
    <property type="nucleotide sequence ID" value="NZ_BMCL01000002.1"/>
</dbReference>
<accession>A0A1T5K1R3</accession>
<proteinExistence type="predicted"/>
<name>A0A1T5K1R3_9GAMM</name>
<dbReference type="AlphaFoldDB" id="A0A1T5K1R3"/>
<evidence type="ECO:0000313" key="1">
    <source>
        <dbReference type="EMBL" id="SKC57465.1"/>
    </source>
</evidence>
<dbReference type="OrthoDB" id="6049124at2"/>
<dbReference type="EMBL" id="FUZV01000001">
    <property type="protein sequence ID" value="SKC57465.1"/>
    <property type="molecule type" value="Genomic_DNA"/>
</dbReference>
<evidence type="ECO:0000313" key="2">
    <source>
        <dbReference type="Proteomes" id="UP000190341"/>
    </source>
</evidence>
<organism evidence="1 2">
    <name type="scientific">Pseudoxanthomonas indica</name>
    <dbReference type="NCBI Taxonomy" id="428993"/>
    <lineage>
        <taxon>Bacteria</taxon>
        <taxon>Pseudomonadati</taxon>
        <taxon>Pseudomonadota</taxon>
        <taxon>Gammaproteobacteria</taxon>
        <taxon>Lysobacterales</taxon>
        <taxon>Lysobacteraceae</taxon>
        <taxon>Pseudoxanthomonas</taxon>
    </lineage>
</organism>
<dbReference type="STRING" id="428993.SAMN06296058_1272"/>
<sequence length="96" mass="10526">MLQIAEPLSPRIPVCVLGHRPQFVESRGAPLNHKPGLPCPNQYHIECARCGIATVPHPSRAIAELRWSEPDSPHRIPLSQIGQARTRAAADYAYAA</sequence>
<gene>
    <name evidence="1" type="ORF">SAMN06296058_1272</name>
</gene>